<proteinExistence type="predicted"/>
<dbReference type="GO" id="GO:0016787">
    <property type="term" value="F:hydrolase activity"/>
    <property type="evidence" value="ECO:0007669"/>
    <property type="project" value="UniProtKB-KW"/>
</dbReference>
<feature type="domain" description="Carboxyltransferase" evidence="4">
    <location>
        <begin position="7"/>
        <end position="208"/>
    </location>
</feature>
<dbReference type="PANTHER" id="PTHR34698">
    <property type="entry name" value="5-OXOPROLINASE SUBUNIT B"/>
    <property type="match status" value="1"/>
</dbReference>
<dbReference type="InterPro" id="IPR003833">
    <property type="entry name" value="CT_C_D"/>
</dbReference>
<accession>A0A177Y8C0</accession>
<keyword evidence="2 5" id="KW-0378">Hydrolase</keyword>
<name>A0A177Y8C0_9NOCA</name>
<dbReference type="Proteomes" id="UP000077519">
    <property type="component" value="Unassembled WGS sequence"/>
</dbReference>
<evidence type="ECO:0000256" key="2">
    <source>
        <dbReference type="ARBA" id="ARBA00022801"/>
    </source>
</evidence>
<dbReference type="SMART" id="SM00796">
    <property type="entry name" value="AHS1"/>
    <property type="match status" value="1"/>
</dbReference>
<dbReference type="SUPFAM" id="SSF160467">
    <property type="entry name" value="PH0987 N-terminal domain-like"/>
    <property type="match status" value="1"/>
</dbReference>
<dbReference type="Gene3D" id="3.30.1360.40">
    <property type="match status" value="1"/>
</dbReference>
<keyword evidence="1" id="KW-0547">Nucleotide-binding</keyword>
<sequence length="233" mass="24048">MSGMTGLTITDCGDSALRVTSSAATTEEKWARVHALAATLDARSPVGVFGAIVTYDALLVEFDCVTTSHDAVRRAVESAALAGGDTEHRAPRSFVVPVVYGGAHGPDLELVASVLGVSTDEVVRIHSSEPLTMRCFGSPGGAPMLDGPAFELPIPRRSSPRPSVPAGAVAVAGRQAVVSARPAPGGWQVLGRTPVELVDLTSSPLSPFAPGDTFRFEPIDAAEWDAYAGGIDG</sequence>
<dbReference type="Pfam" id="PF02682">
    <property type="entry name" value="CT_C_D"/>
    <property type="match status" value="1"/>
</dbReference>
<reference evidence="5 6" key="1">
    <citation type="submission" date="2016-03" db="EMBL/GenBank/DDBJ databases">
        <title>Genome sequence of Rhodococcus kyotonensis KB10.</title>
        <authorList>
            <person name="Jeong H."/>
            <person name="Hong C.E."/>
            <person name="Jo S.H."/>
            <person name="Park J.M."/>
        </authorList>
    </citation>
    <scope>NUCLEOTIDE SEQUENCE [LARGE SCALE GENOMIC DNA]</scope>
    <source>
        <strain evidence="5 6">KB10</strain>
    </source>
</reference>
<protein>
    <submittedName>
        <fullName evidence="5">Allophanate hydrolase</fullName>
    </submittedName>
</protein>
<keyword evidence="3" id="KW-0067">ATP-binding</keyword>
<dbReference type="Gene3D" id="2.40.100.10">
    <property type="entry name" value="Cyclophilin-like"/>
    <property type="match status" value="1"/>
</dbReference>
<organism evidence="5 6">
    <name type="scientific">Rhodococcoides kyotonense</name>
    <dbReference type="NCBI Taxonomy" id="398843"/>
    <lineage>
        <taxon>Bacteria</taxon>
        <taxon>Bacillati</taxon>
        <taxon>Actinomycetota</taxon>
        <taxon>Actinomycetes</taxon>
        <taxon>Mycobacteriales</taxon>
        <taxon>Nocardiaceae</taxon>
        <taxon>Rhodococcoides</taxon>
    </lineage>
</organism>
<dbReference type="GO" id="GO:0005524">
    <property type="term" value="F:ATP binding"/>
    <property type="evidence" value="ECO:0007669"/>
    <property type="project" value="UniProtKB-KW"/>
</dbReference>
<dbReference type="InterPro" id="IPR010016">
    <property type="entry name" value="PxpB"/>
</dbReference>
<dbReference type="InterPro" id="IPR029000">
    <property type="entry name" value="Cyclophilin-like_dom_sf"/>
</dbReference>
<gene>
    <name evidence="5" type="ORF">A3K89_12340</name>
</gene>
<keyword evidence="6" id="KW-1185">Reference proteome</keyword>
<dbReference type="AlphaFoldDB" id="A0A177Y8C0"/>
<comment type="caution">
    <text evidence="5">The sequence shown here is derived from an EMBL/GenBank/DDBJ whole genome shotgun (WGS) entry which is preliminary data.</text>
</comment>
<dbReference type="SUPFAM" id="SSF50891">
    <property type="entry name" value="Cyclophilin-like"/>
    <property type="match status" value="1"/>
</dbReference>
<evidence type="ECO:0000256" key="3">
    <source>
        <dbReference type="ARBA" id="ARBA00022840"/>
    </source>
</evidence>
<evidence type="ECO:0000313" key="6">
    <source>
        <dbReference type="Proteomes" id="UP000077519"/>
    </source>
</evidence>
<dbReference type="EMBL" id="LVHI01000039">
    <property type="protein sequence ID" value="OAK51459.1"/>
    <property type="molecule type" value="Genomic_DNA"/>
</dbReference>
<evidence type="ECO:0000256" key="1">
    <source>
        <dbReference type="ARBA" id="ARBA00022741"/>
    </source>
</evidence>
<evidence type="ECO:0000313" key="5">
    <source>
        <dbReference type="EMBL" id="OAK51459.1"/>
    </source>
</evidence>
<evidence type="ECO:0000259" key="4">
    <source>
        <dbReference type="SMART" id="SM00796"/>
    </source>
</evidence>
<dbReference type="PANTHER" id="PTHR34698:SF2">
    <property type="entry name" value="5-OXOPROLINASE SUBUNIT B"/>
    <property type="match status" value="1"/>
</dbReference>